<dbReference type="EMBL" id="FWEV01000089">
    <property type="protein sequence ID" value="SLM29385.1"/>
    <property type="molecule type" value="Genomic_DNA"/>
</dbReference>
<gene>
    <name evidence="2" type="primary">paaK</name>
    <name evidence="2" type="ORF">MTBBW1_1790010</name>
</gene>
<accession>A0A1W1HAF7</accession>
<dbReference type="GO" id="GO:0047475">
    <property type="term" value="F:phenylacetate-CoA ligase activity"/>
    <property type="evidence" value="ECO:0007669"/>
    <property type="project" value="UniProtKB-EC"/>
</dbReference>
<evidence type="ECO:0000313" key="2">
    <source>
        <dbReference type="EMBL" id="SLM29385.1"/>
    </source>
</evidence>
<name>A0A1W1HAF7_9BACT</name>
<dbReference type="RefSeq" id="WP_080806334.1">
    <property type="nucleotide sequence ID" value="NZ_LT828553.1"/>
</dbReference>
<dbReference type="STRING" id="1246637.MTBBW1_1790010"/>
<dbReference type="Pfam" id="PF00501">
    <property type="entry name" value="AMP-binding"/>
    <property type="match status" value="1"/>
</dbReference>
<dbReference type="AlphaFoldDB" id="A0A1W1HAF7"/>
<dbReference type="InterPro" id="IPR045851">
    <property type="entry name" value="AMP-bd_C_sf"/>
</dbReference>
<dbReference type="Gene3D" id="3.40.50.12780">
    <property type="entry name" value="N-terminal domain of ligase-like"/>
    <property type="match status" value="1"/>
</dbReference>
<reference evidence="2 3" key="1">
    <citation type="submission" date="2017-03" db="EMBL/GenBank/DDBJ databases">
        <authorList>
            <person name="Afonso C.L."/>
            <person name="Miller P.J."/>
            <person name="Scott M.A."/>
            <person name="Spackman E."/>
            <person name="Goraichik I."/>
            <person name="Dimitrov K.M."/>
            <person name="Suarez D.L."/>
            <person name="Swayne D.E."/>
        </authorList>
    </citation>
    <scope>NUCLEOTIDE SEQUENCE [LARGE SCALE GENOMIC DNA]</scope>
    <source>
        <strain evidence="2">PRJEB14757</strain>
    </source>
</reference>
<sequence>MSNTQMPNLNIGEKNQLKLERLQSTLNRACKNVPFHRNRLIEKHVMPEDIISLRDLEKLPFMERTHLGLNYPYGLFAVPLRDIVRIHTAPGTGTNPSISGYTRTDLIIWQKLVARSLEAAGVTPMDILQINLPPGLANWGRDYKDGAETMGAGVIPNSPLSLAKNLMVLRDYKTTTLVTTAAFAEQLMDHMFDNEHNPNELNLKRMVLVGEPLTLAQTKPLEERLHVDVWLNYGLSEIPGPAIAFQCSARCGMHLNDDHILPEIIDPETLKPVPYGQKGELVLTTLSARAFPLIRFRTGDMAQFIEAPCECGSPLMKMEWLPERSDNMMIISGIKISQHQVREYLKDALGTDQPDCKMEKFRHGGTESLGISLVIDDRLFSDEIKSLERLINETAEQLAEKIGVGVKLTLTEKEHKS</sequence>
<evidence type="ECO:0000259" key="1">
    <source>
        <dbReference type="Pfam" id="PF00501"/>
    </source>
</evidence>
<evidence type="ECO:0000313" key="3">
    <source>
        <dbReference type="Proteomes" id="UP000191931"/>
    </source>
</evidence>
<protein>
    <submittedName>
        <fullName evidence="2">PaaK</fullName>
        <ecNumber evidence="2">6.2.1.30</ecNumber>
    </submittedName>
</protein>
<dbReference type="SUPFAM" id="SSF56801">
    <property type="entry name" value="Acetyl-CoA synthetase-like"/>
    <property type="match status" value="1"/>
</dbReference>
<dbReference type="Proteomes" id="UP000191931">
    <property type="component" value="Unassembled WGS sequence"/>
</dbReference>
<keyword evidence="2" id="KW-0436">Ligase</keyword>
<organism evidence="2 3">
    <name type="scientific">Desulfamplus magnetovallimortis</name>
    <dbReference type="NCBI Taxonomy" id="1246637"/>
    <lineage>
        <taxon>Bacteria</taxon>
        <taxon>Pseudomonadati</taxon>
        <taxon>Thermodesulfobacteriota</taxon>
        <taxon>Desulfobacteria</taxon>
        <taxon>Desulfobacterales</taxon>
        <taxon>Desulfobacteraceae</taxon>
        <taxon>Desulfamplus</taxon>
    </lineage>
</organism>
<dbReference type="PANTHER" id="PTHR43845">
    <property type="entry name" value="BLR5969 PROTEIN"/>
    <property type="match status" value="1"/>
</dbReference>
<dbReference type="EC" id="6.2.1.30" evidence="2"/>
<dbReference type="PANTHER" id="PTHR43845:SF1">
    <property type="entry name" value="BLR5969 PROTEIN"/>
    <property type="match status" value="1"/>
</dbReference>
<dbReference type="InterPro" id="IPR042099">
    <property type="entry name" value="ANL_N_sf"/>
</dbReference>
<dbReference type="InterPro" id="IPR000873">
    <property type="entry name" value="AMP-dep_synth/lig_dom"/>
</dbReference>
<proteinExistence type="predicted"/>
<feature type="domain" description="AMP-dependent synthetase/ligase" evidence="1">
    <location>
        <begin position="156"/>
        <end position="283"/>
    </location>
</feature>
<keyword evidence="3" id="KW-1185">Reference proteome</keyword>
<dbReference type="Gene3D" id="3.30.300.30">
    <property type="match status" value="1"/>
</dbReference>